<name>A0A086XXP3_9RHOB</name>
<dbReference type="STRING" id="1105367.CG50_00560"/>
<dbReference type="InterPro" id="IPR006076">
    <property type="entry name" value="FAD-dep_OxRdtase"/>
</dbReference>
<keyword evidence="2" id="KW-0560">Oxidoreductase</keyword>
<dbReference type="GO" id="GO:0005886">
    <property type="term" value="C:plasma membrane"/>
    <property type="evidence" value="ECO:0007669"/>
    <property type="project" value="TreeGrafter"/>
</dbReference>
<evidence type="ECO:0000256" key="2">
    <source>
        <dbReference type="ARBA" id="ARBA00023002"/>
    </source>
</evidence>
<dbReference type="Pfam" id="PF01266">
    <property type="entry name" value="DAO"/>
    <property type="match status" value="1"/>
</dbReference>
<dbReference type="EMBL" id="JFZB01000012">
    <property type="protein sequence ID" value="KFI26793.1"/>
    <property type="molecule type" value="Genomic_DNA"/>
</dbReference>
<reference evidence="4 5" key="1">
    <citation type="submission" date="2014-03" db="EMBL/GenBank/DDBJ databases">
        <title>Genome of Paenirhodobacter enshiensis DW2-9.</title>
        <authorList>
            <person name="Wang D."/>
            <person name="Wang G."/>
        </authorList>
    </citation>
    <scope>NUCLEOTIDE SEQUENCE [LARGE SCALE GENOMIC DNA]</scope>
    <source>
        <strain evidence="4 5">DW2-9</strain>
    </source>
</reference>
<dbReference type="AlphaFoldDB" id="A0A086XXP3"/>
<keyword evidence="5" id="KW-1185">Reference proteome</keyword>
<dbReference type="OrthoDB" id="9787190at2"/>
<accession>A0A086XXP3</accession>
<organism evidence="4 5">
    <name type="scientific">Paenirhodobacter enshiensis</name>
    <dbReference type="NCBI Taxonomy" id="1105367"/>
    <lineage>
        <taxon>Bacteria</taxon>
        <taxon>Pseudomonadati</taxon>
        <taxon>Pseudomonadota</taxon>
        <taxon>Alphaproteobacteria</taxon>
        <taxon>Rhodobacterales</taxon>
        <taxon>Rhodobacter group</taxon>
        <taxon>Paenirhodobacter</taxon>
    </lineage>
</organism>
<dbReference type="eggNOG" id="COG0665">
    <property type="taxonomic scope" value="Bacteria"/>
</dbReference>
<comment type="similarity">
    <text evidence="1">Belongs to the DadA oxidoreductase family.</text>
</comment>
<comment type="caution">
    <text evidence="4">The sequence shown here is derived from an EMBL/GenBank/DDBJ whole genome shotgun (WGS) entry which is preliminary data.</text>
</comment>
<feature type="domain" description="FAD dependent oxidoreductase" evidence="3">
    <location>
        <begin position="22"/>
        <end position="416"/>
    </location>
</feature>
<proteinExistence type="inferred from homology"/>
<evidence type="ECO:0000259" key="3">
    <source>
        <dbReference type="Pfam" id="PF01266"/>
    </source>
</evidence>
<protein>
    <submittedName>
        <fullName evidence="4">D-amino acid oxidase</fullName>
    </submittedName>
</protein>
<dbReference type="GO" id="GO:0005737">
    <property type="term" value="C:cytoplasm"/>
    <property type="evidence" value="ECO:0007669"/>
    <property type="project" value="TreeGrafter"/>
</dbReference>
<dbReference type="Gene3D" id="3.30.9.10">
    <property type="entry name" value="D-Amino Acid Oxidase, subunit A, domain 2"/>
    <property type="match status" value="1"/>
</dbReference>
<evidence type="ECO:0000313" key="5">
    <source>
        <dbReference type="Proteomes" id="UP000028824"/>
    </source>
</evidence>
<gene>
    <name evidence="4" type="ORF">CG50_00560</name>
</gene>
<evidence type="ECO:0000256" key="1">
    <source>
        <dbReference type="ARBA" id="ARBA00009410"/>
    </source>
</evidence>
<dbReference type="Proteomes" id="UP000028824">
    <property type="component" value="Unassembled WGS sequence"/>
</dbReference>
<dbReference type="Gene3D" id="3.50.50.60">
    <property type="entry name" value="FAD/NAD(P)-binding domain"/>
    <property type="match status" value="2"/>
</dbReference>
<dbReference type="GO" id="GO:0008718">
    <property type="term" value="F:D-amino-acid dehydrogenase activity"/>
    <property type="evidence" value="ECO:0007669"/>
    <property type="project" value="TreeGrafter"/>
</dbReference>
<evidence type="ECO:0000313" key="4">
    <source>
        <dbReference type="EMBL" id="KFI26793.1"/>
    </source>
</evidence>
<dbReference type="InterPro" id="IPR036188">
    <property type="entry name" value="FAD/NAD-bd_sf"/>
</dbReference>
<dbReference type="PANTHER" id="PTHR13847">
    <property type="entry name" value="SARCOSINE DEHYDROGENASE-RELATED"/>
    <property type="match status" value="1"/>
</dbReference>
<dbReference type="GO" id="GO:0055130">
    <property type="term" value="P:D-alanine catabolic process"/>
    <property type="evidence" value="ECO:0007669"/>
    <property type="project" value="TreeGrafter"/>
</dbReference>
<dbReference type="PANTHER" id="PTHR13847:SF280">
    <property type="entry name" value="D-AMINO ACID DEHYDROGENASE"/>
    <property type="match status" value="1"/>
</dbReference>
<dbReference type="SUPFAM" id="SSF51905">
    <property type="entry name" value="FAD/NAD(P)-binding domain"/>
    <property type="match status" value="1"/>
</dbReference>
<dbReference type="RefSeq" id="WP_036636947.1">
    <property type="nucleotide sequence ID" value="NZ_JFZB01000012.1"/>
</dbReference>
<sequence>MSISIPVTPVTGDAELPEQVEVVVIGGGIVGTMTALTLAERGIPVALCEKGVIGGEQSGRNWGWVRQIGRDMAELPLAIASREMWRGMNARIGAETGYRETGIAYAFHSEAEGAPWIKWRETARAHGFDTRQLSAREAAAAFPGMNPAKPLAGAILCDSDGRAEPWLATPAMAEAARRAGARVLTNCAVRTVETSAGRVSGVVTERGRIGCSQVVLAGGAWSRLFAGNLGIDFPQLQVLGTAARVTGVEGLGETAFGARKIAFRRRLDGDYTIALRSANLTPILPDNFVLMREYLPSLLGSWRDLSLRFGMSFFEDLRRPRHWAGDRVTAFETCRTLDPAPHLPNIRKAMAQLAEAFTPFASAKLVTAWAGVMDVTPDSVAVVSPIATVPGFFIASGCSGHGFGVGPALGEMAADLVMGRRPAVDPEPLSIRRLRPALA</sequence>